<evidence type="ECO:0000313" key="1">
    <source>
        <dbReference type="EMBL" id="GJS50705.1"/>
    </source>
</evidence>
<evidence type="ECO:0000313" key="2">
    <source>
        <dbReference type="Proteomes" id="UP001151760"/>
    </source>
</evidence>
<accession>A0ABQ4WCW0</accession>
<sequence length="157" mass="18588">MKSVHSRNVYCANHTVKLVKEQWLDKIHHDGEWVETNEKCNPKEIRAVSFYPRQEQVEPLEWKAPENRLKPLIREPPKLELKELLEYLECAFLQREDQLLVVISSTLSIHEKAKLLEVMRNHKEAIAYSVIDIKGIDSSFYTYKILMEDEYKPIVQP</sequence>
<dbReference type="Proteomes" id="UP001151760">
    <property type="component" value="Unassembled WGS sequence"/>
</dbReference>
<reference evidence="1" key="1">
    <citation type="journal article" date="2022" name="Int. J. Mol. Sci.">
        <title>Draft Genome of Tanacetum Coccineum: Genomic Comparison of Closely Related Tanacetum-Family Plants.</title>
        <authorList>
            <person name="Yamashiro T."/>
            <person name="Shiraishi A."/>
            <person name="Nakayama K."/>
            <person name="Satake H."/>
        </authorList>
    </citation>
    <scope>NUCLEOTIDE SEQUENCE</scope>
</reference>
<name>A0ABQ4WCW0_9ASTR</name>
<protein>
    <submittedName>
        <fullName evidence="1">Uncharacterized protein</fullName>
    </submittedName>
</protein>
<dbReference type="EMBL" id="BQNB010008534">
    <property type="protein sequence ID" value="GJS50705.1"/>
    <property type="molecule type" value="Genomic_DNA"/>
</dbReference>
<gene>
    <name evidence="1" type="ORF">Tco_0624067</name>
</gene>
<reference evidence="1" key="2">
    <citation type="submission" date="2022-01" db="EMBL/GenBank/DDBJ databases">
        <authorList>
            <person name="Yamashiro T."/>
            <person name="Shiraishi A."/>
            <person name="Satake H."/>
            <person name="Nakayama K."/>
        </authorList>
    </citation>
    <scope>NUCLEOTIDE SEQUENCE</scope>
</reference>
<organism evidence="1 2">
    <name type="scientific">Tanacetum coccineum</name>
    <dbReference type="NCBI Taxonomy" id="301880"/>
    <lineage>
        <taxon>Eukaryota</taxon>
        <taxon>Viridiplantae</taxon>
        <taxon>Streptophyta</taxon>
        <taxon>Embryophyta</taxon>
        <taxon>Tracheophyta</taxon>
        <taxon>Spermatophyta</taxon>
        <taxon>Magnoliopsida</taxon>
        <taxon>eudicotyledons</taxon>
        <taxon>Gunneridae</taxon>
        <taxon>Pentapetalae</taxon>
        <taxon>asterids</taxon>
        <taxon>campanulids</taxon>
        <taxon>Asterales</taxon>
        <taxon>Asteraceae</taxon>
        <taxon>Asteroideae</taxon>
        <taxon>Anthemideae</taxon>
        <taxon>Anthemidinae</taxon>
        <taxon>Tanacetum</taxon>
    </lineage>
</organism>
<comment type="caution">
    <text evidence="1">The sequence shown here is derived from an EMBL/GenBank/DDBJ whole genome shotgun (WGS) entry which is preliminary data.</text>
</comment>
<keyword evidence="2" id="KW-1185">Reference proteome</keyword>
<proteinExistence type="predicted"/>